<proteinExistence type="predicted"/>
<name>A0A8J8WMW4_CHIOP</name>
<keyword evidence="1" id="KW-0472">Membrane</keyword>
<dbReference type="OrthoDB" id="194289at2759"/>
<gene>
    <name evidence="2" type="primary">tmem69_1</name>
    <name evidence="2" type="ORF">GWK47_026374</name>
</gene>
<dbReference type="EMBL" id="JACEEZ010025812">
    <property type="protein sequence ID" value="KAG0697226.1"/>
    <property type="molecule type" value="Genomic_DNA"/>
</dbReference>
<dbReference type="PANTHER" id="PTHR15887:SF1">
    <property type="entry name" value="TRANSMEMBRANE PROTEIN 69"/>
    <property type="match status" value="1"/>
</dbReference>
<evidence type="ECO:0000313" key="2">
    <source>
        <dbReference type="EMBL" id="KAG0697226.1"/>
    </source>
</evidence>
<feature type="transmembrane region" description="Helical" evidence="1">
    <location>
        <begin position="169"/>
        <end position="190"/>
    </location>
</feature>
<dbReference type="InterPro" id="IPR021836">
    <property type="entry name" value="DUF3429"/>
</dbReference>
<organism evidence="2 3">
    <name type="scientific">Chionoecetes opilio</name>
    <name type="common">Atlantic snow crab</name>
    <name type="synonym">Cancer opilio</name>
    <dbReference type="NCBI Taxonomy" id="41210"/>
    <lineage>
        <taxon>Eukaryota</taxon>
        <taxon>Metazoa</taxon>
        <taxon>Ecdysozoa</taxon>
        <taxon>Arthropoda</taxon>
        <taxon>Crustacea</taxon>
        <taxon>Multicrustacea</taxon>
        <taxon>Malacostraca</taxon>
        <taxon>Eumalacostraca</taxon>
        <taxon>Eucarida</taxon>
        <taxon>Decapoda</taxon>
        <taxon>Pleocyemata</taxon>
        <taxon>Brachyura</taxon>
        <taxon>Eubrachyura</taxon>
        <taxon>Majoidea</taxon>
        <taxon>Majidae</taxon>
        <taxon>Chionoecetes</taxon>
    </lineage>
</organism>
<evidence type="ECO:0000313" key="3">
    <source>
        <dbReference type="Proteomes" id="UP000770661"/>
    </source>
</evidence>
<reference evidence="2" key="1">
    <citation type="submission" date="2020-07" db="EMBL/GenBank/DDBJ databases">
        <title>The High-quality genome of the commercially important snow crab, Chionoecetes opilio.</title>
        <authorList>
            <person name="Jeong J.-H."/>
            <person name="Ryu S."/>
        </authorList>
    </citation>
    <scope>NUCLEOTIDE SEQUENCE</scope>
    <source>
        <strain evidence="2">MADBK_172401_WGS</strain>
        <tissue evidence="2">Digestive gland</tissue>
    </source>
</reference>
<evidence type="ECO:0000256" key="1">
    <source>
        <dbReference type="SAM" id="Phobius"/>
    </source>
</evidence>
<keyword evidence="1 2" id="KW-0812">Transmembrane</keyword>
<dbReference type="PANTHER" id="PTHR15887">
    <property type="entry name" value="TRANSMEMBRANE PROTEIN 69"/>
    <property type="match status" value="1"/>
</dbReference>
<sequence length="321" mass="34846">MDNLPKQMFSVLHDIVMKRTHVPRQSSNSIRTIRDFLPAPARSDHVIPFTETDIQGFLLRQMEIMKRMDSLKKKTYRDRCGGDLCGGECQSPLGLQCGAGRGTPGLLWPAVIVGGLRDWGPTPGGGPLGALWPRRLHTSPTPGFREDKTTTSLALLDAVKQVRHSPTPALALGFSGLVLFVAVPAYMITAGIYEAELAQAQLFYGASILSFLGGVRWGLTLPEGSTQPPDWHSLGYSVAPSLVAWLLAPHTVGVLTVIGGLGVAGYMDMAMWGYPGWFKGMRFCLTFVAVLSLWTTLVFKMTLNITKDSTTAENEGAVKTL</sequence>
<feature type="transmembrane region" description="Helical" evidence="1">
    <location>
        <begin position="280"/>
        <end position="299"/>
    </location>
</feature>
<dbReference type="Proteomes" id="UP000770661">
    <property type="component" value="Unassembled WGS sequence"/>
</dbReference>
<dbReference type="AlphaFoldDB" id="A0A8J8WMW4"/>
<feature type="transmembrane region" description="Helical" evidence="1">
    <location>
        <begin position="202"/>
        <end position="219"/>
    </location>
</feature>
<comment type="caution">
    <text evidence="2">The sequence shown here is derived from an EMBL/GenBank/DDBJ whole genome shotgun (WGS) entry which is preliminary data.</text>
</comment>
<dbReference type="Pfam" id="PF11911">
    <property type="entry name" value="DUF3429"/>
    <property type="match status" value="1"/>
</dbReference>
<keyword evidence="1" id="KW-1133">Transmembrane helix</keyword>
<accession>A0A8J8WMW4</accession>
<keyword evidence="3" id="KW-1185">Reference proteome</keyword>
<protein>
    <submittedName>
        <fullName evidence="2">Transmembrane protein 69</fullName>
    </submittedName>
</protein>